<comment type="caution">
    <text evidence="2">The sequence shown here is derived from an EMBL/GenBank/DDBJ whole genome shotgun (WGS) entry which is preliminary data.</text>
</comment>
<gene>
    <name evidence="2" type="ORF">HGK34_13145</name>
</gene>
<name>A0ABS1LLR8_9MICO</name>
<dbReference type="RefSeq" id="WP_201848005.1">
    <property type="nucleotide sequence ID" value="NZ_JABBYC010000023.1"/>
</dbReference>
<sequence>MSREGDQRSAPGERFGAGPLTRVTNAVYWYLVTGALMILAALPSALPIRFLESSPGNAPVLALCLAPLAPAFTAGLFALRDRQHAEALTPARSFFRGYRLNWADALRMALPGLVFVAIGGLGAGVVGDGGALAGDGVSILAAVPEVYLGLLIVIGVLVALWTMNAMVISALFSFRMQDVARLAAYYLFANWRVTLGALSLVVLGAAILMLAGDVVFGAVGVLWTAAVLRNHQAMARDVESRFTVPASD</sequence>
<evidence type="ECO:0000313" key="2">
    <source>
        <dbReference type="EMBL" id="MBL0887210.1"/>
    </source>
</evidence>
<accession>A0ABS1LLR8</accession>
<keyword evidence="3" id="KW-1185">Reference proteome</keyword>
<keyword evidence="1" id="KW-0812">Transmembrane</keyword>
<evidence type="ECO:0000256" key="1">
    <source>
        <dbReference type="SAM" id="Phobius"/>
    </source>
</evidence>
<dbReference type="Proteomes" id="UP000675409">
    <property type="component" value="Unassembled WGS sequence"/>
</dbReference>
<proteinExistence type="predicted"/>
<feature type="transmembrane region" description="Helical" evidence="1">
    <location>
        <begin position="58"/>
        <end position="79"/>
    </location>
</feature>
<evidence type="ECO:0000313" key="3">
    <source>
        <dbReference type="Proteomes" id="UP000675409"/>
    </source>
</evidence>
<feature type="transmembrane region" description="Helical" evidence="1">
    <location>
        <begin position="214"/>
        <end position="231"/>
    </location>
</feature>
<protein>
    <submittedName>
        <fullName evidence="2">DUF624 domain-containing protein</fullName>
    </submittedName>
</protein>
<keyword evidence="1" id="KW-1133">Transmembrane helix</keyword>
<feature type="transmembrane region" description="Helical" evidence="1">
    <location>
        <begin position="184"/>
        <end position="208"/>
    </location>
</feature>
<feature type="transmembrane region" description="Helical" evidence="1">
    <location>
        <begin position="27"/>
        <end position="46"/>
    </location>
</feature>
<feature type="transmembrane region" description="Helical" evidence="1">
    <location>
        <begin position="146"/>
        <end position="172"/>
    </location>
</feature>
<reference evidence="2 3" key="1">
    <citation type="journal article" date="2021" name="Arch. Microbiol.">
        <title>Myceligenerans indicum sp. nov., an actinobacterium isolated from mangrove sediment of Sundarbans, India.</title>
        <authorList>
            <person name="Asha K."/>
            <person name="Bhadury P."/>
        </authorList>
    </citation>
    <scope>NUCLEOTIDE SEQUENCE [LARGE SCALE GENOMIC DNA]</scope>
    <source>
        <strain evidence="2 3">I2</strain>
    </source>
</reference>
<dbReference type="EMBL" id="JABBYC010000023">
    <property type="protein sequence ID" value="MBL0887210.1"/>
    <property type="molecule type" value="Genomic_DNA"/>
</dbReference>
<organism evidence="2 3">
    <name type="scientific">Myceligenerans indicum</name>
    <dbReference type="NCBI Taxonomy" id="2593663"/>
    <lineage>
        <taxon>Bacteria</taxon>
        <taxon>Bacillati</taxon>
        <taxon>Actinomycetota</taxon>
        <taxon>Actinomycetes</taxon>
        <taxon>Micrococcales</taxon>
        <taxon>Promicromonosporaceae</taxon>
        <taxon>Myceligenerans</taxon>
    </lineage>
</organism>
<feature type="transmembrane region" description="Helical" evidence="1">
    <location>
        <begin position="100"/>
        <end position="126"/>
    </location>
</feature>
<keyword evidence="1" id="KW-0472">Membrane</keyword>